<proteinExistence type="predicted"/>
<evidence type="ECO:0000313" key="1">
    <source>
        <dbReference type="EMBL" id="TDP09229.1"/>
    </source>
</evidence>
<comment type="caution">
    <text evidence="1">The sequence shown here is derived from an EMBL/GenBank/DDBJ whole genome shotgun (WGS) entry which is preliminary data.</text>
</comment>
<evidence type="ECO:0000313" key="2">
    <source>
        <dbReference type="Proteomes" id="UP000295357"/>
    </source>
</evidence>
<dbReference type="InterPro" id="IPR018641">
    <property type="entry name" value="Trfase_1_rSAM/seldom-assoc"/>
</dbReference>
<accession>A0A4R6N749</accession>
<dbReference type="PANTHER" id="PTHR36529:SF1">
    <property type="entry name" value="GLYCOSYLTRANSFERASE"/>
    <property type="match status" value="1"/>
</dbReference>
<keyword evidence="2" id="KW-1185">Reference proteome</keyword>
<name>A0A4R6N749_9BURK</name>
<reference evidence="1 2" key="1">
    <citation type="submission" date="2019-03" db="EMBL/GenBank/DDBJ databases">
        <title>Genomic Encyclopedia of Type Strains, Phase IV (KMG-IV): sequencing the most valuable type-strain genomes for metagenomic binning, comparative biology and taxonomic classification.</title>
        <authorList>
            <person name="Goeker M."/>
        </authorList>
    </citation>
    <scope>NUCLEOTIDE SEQUENCE [LARGE SCALE GENOMIC DNA]</scope>
    <source>
        <strain evidence="1 2">DSM 25082</strain>
    </source>
</reference>
<dbReference type="AlphaFoldDB" id="A0A4R6N749"/>
<organism evidence="1 2">
    <name type="scientific">Roseateles asaccharophilus</name>
    <dbReference type="NCBI Taxonomy" id="582607"/>
    <lineage>
        <taxon>Bacteria</taxon>
        <taxon>Pseudomonadati</taxon>
        <taxon>Pseudomonadota</taxon>
        <taxon>Betaproteobacteria</taxon>
        <taxon>Burkholderiales</taxon>
        <taxon>Sphaerotilaceae</taxon>
        <taxon>Roseateles</taxon>
    </lineage>
</organism>
<dbReference type="InterPro" id="IPR029044">
    <property type="entry name" value="Nucleotide-diphossugar_trans"/>
</dbReference>
<dbReference type="NCBIfam" id="TIGR04282">
    <property type="entry name" value="glyco_like_cofC"/>
    <property type="match status" value="1"/>
</dbReference>
<dbReference type="Proteomes" id="UP000295357">
    <property type="component" value="Unassembled WGS sequence"/>
</dbReference>
<sequence>MIPACLTVLAKAPVAGLAKTRLMPALGAEGAARLAERLLAHTMAQAAEAGFVRLRLLGAPDCRHPALARHAGVAELGVQCEGDLGARMHRALHEGLGLQPAALIIGTDAPALDAARLRAAALALQDHDAVLIPALDGGYALIGLSARVGEVPASLFADMVWSTATVMAQTRERLRALGLHWAELEPVADIDEPADLARLPAGWLA</sequence>
<gene>
    <name evidence="1" type="ORF">DFR39_10565</name>
</gene>
<protein>
    <recommendedName>
        <fullName evidence="3">Glycosyltransferase A (GT-A) superfamily protein (DUF2064 family)</fullName>
    </recommendedName>
</protein>
<dbReference type="Gene3D" id="3.90.550.10">
    <property type="entry name" value="Spore Coat Polysaccharide Biosynthesis Protein SpsA, Chain A"/>
    <property type="match status" value="1"/>
</dbReference>
<dbReference type="SUPFAM" id="SSF53448">
    <property type="entry name" value="Nucleotide-diphospho-sugar transferases"/>
    <property type="match status" value="1"/>
</dbReference>
<dbReference type="EMBL" id="SNXE01000005">
    <property type="protein sequence ID" value="TDP09229.1"/>
    <property type="molecule type" value="Genomic_DNA"/>
</dbReference>
<dbReference type="RefSeq" id="WP_211343859.1">
    <property type="nucleotide sequence ID" value="NZ_JAUFPJ010000003.1"/>
</dbReference>
<dbReference type="Pfam" id="PF09837">
    <property type="entry name" value="DUF2064"/>
    <property type="match status" value="1"/>
</dbReference>
<evidence type="ECO:0008006" key="3">
    <source>
        <dbReference type="Google" id="ProtNLM"/>
    </source>
</evidence>
<dbReference type="PANTHER" id="PTHR36529">
    <property type="entry name" value="SLL1095 PROTEIN"/>
    <property type="match status" value="1"/>
</dbReference>